<keyword evidence="2" id="KW-1185">Reference proteome</keyword>
<organism evidence="1 2">
    <name type="scientific">Recurvomyces mirabilis</name>
    <dbReference type="NCBI Taxonomy" id="574656"/>
    <lineage>
        <taxon>Eukaryota</taxon>
        <taxon>Fungi</taxon>
        <taxon>Dikarya</taxon>
        <taxon>Ascomycota</taxon>
        <taxon>Pezizomycotina</taxon>
        <taxon>Dothideomycetes</taxon>
        <taxon>Dothideomycetidae</taxon>
        <taxon>Mycosphaerellales</taxon>
        <taxon>Teratosphaeriaceae</taxon>
        <taxon>Recurvomyces</taxon>
    </lineage>
</organism>
<proteinExistence type="predicted"/>
<dbReference type="SUPFAM" id="SSF50998">
    <property type="entry name" value="Quinoprotein alcohol dehydrogenase-like"/>
    <property type="match status" value="1"/>
</dbReference>
<dbReference type="EMBL" id="JAUTXT010000029">
    <property type="protein sequence ID" value="KAK3672892.1"/>
    <property type="molecule type" value="Genomic_DNA"/>
</dbReference>
<dbReference type="AlphaFoldDB" id="A0AAE0WJJ9"/>
<protein>
    <recommendedName>
        <fullName evidence="3">ASST-domain-containing protein</fullName>
    </recommendedName>
</protein>
<evidence type="ECO:0000313" key="2">
    <source>
        <dbReference type="Proteomes" id="UP001274830"/>
    </source>
</evidence>
<dbReference type="InterPro" id="IPR039535">
    <property type="entry name" value="ASST-like"/>
</dbReference>
<accession>A0AAE0WJJ9</accession>
<name>A0AAE0WJJ9_9PEZI</name>
<dbReference type="Pfam" id="PF14269">
    <property type="entry name" value="Arylsulfotran_2"/>
    <property type="match status" value="1"/>
</dbReference>
<gene>
    <name evidence="1" type="ORF">LTR78_007245</name>
</gene>
<dbReference type="Proteomes" id="UP001274830">
    <property type="component" value="Unassembled WGS sequence"/>
</dbReference>
<evidence type="ECO:0008006" key="3">
    <source>
        <dbReference type="Google" id="ProtNLM"/>
    </source>
</evidence>
<comment type="caution">
    <text evidence="1">The sequence shown here is derived from an EMBL/GenBank/DDBJ whole genome shotgun (WGS) entry which is preliminary data.</text>
</comment>
<reference evidence="1" key="1">
    <citation type="submission" date="2023-07" db="EMBL/GenBank/DDBJ databases">
        <title>Black Yeasts Isolated from many extreme environments.</title>
        <authorList>
            <person name="Coleine C."/>
            <person name="Stajich J.E."/>
            <person name="Selbmann L."/>
        </authorList>
    </citation>
    <scope>NUCLEOTIDE SEQUENCE</scope>
    <source>
        <strain evidence="1">CCFEE 5485</strain>
    </source>
</reference>
<evidence type="ECO:0000313" key="1">
    <source>
        <dbReference type="EMBL" id="KAK3672892.1"/>
    </source>
</evidence>
<dbReference type="PANTHER" id="PTHR35340:SF9">
    <property type="entry name" value="ASST-DOMAIN-CONTAINING PROTEIN"/>
    <property type="match status" value="1"/>
</dbReference>
<dbReference type="PANTHER" id="PTHR35340">
    <property type="entry name" value="PQQ ENZYME REPEAT PROTEIN-RELATED"/>
    <property type="match status" value="1"/>
</dbReference>
<dbReference type="InterPro" id="IPR053143">
    <property type="entry name" value="Arylsulfate_ST"/>
</dbReference>
<dbReference type="InterPro" id="IPR011047">
    <property type="entry name" value="Quinoprotein_ADH-like_sf"/>
</dbReference>
<sequence>MAQSNQQLGYAVGQDIIVDSNYRVVATVNTGRGAQPADQHEFQLINGNSPSAIMTSYRAFPYDLSAFNITSGLGWLMAGMFQEVDVQSGEVLFEWYSTDHVDPSMTQIRPNTTDVGGDGLTPHTAFDYFHINSIDKSSDGNYLVSARHTSTIYYINATDQSIIWRLSFLGESEFSCTNFNFSFQHDARIRSQTDTSMDLTMFDNAHNCLASTDVQSSGRFITIDFANGTATETRRTLAPDGGIASCSQGNTQVLDNGHVFNGWGDKAVFSEVDDDNNIVLAGEYTNTANTDSTAMSYRAFSFDWQSTPNKTKPVVYSYAVNETAPTAIYVSWNGATTVSIWRFYASDKIGDDFAVIGSTGHAGFETMWSAPQFYQWVMVEAVAWDGTSLANSSYQGTSPTPNAKRLCYPKNEINFIAGGPIMIQLRLYLHVAVGGNGTKHKTL</sequence>